<keyword evidence="5" id="KW-0611">Plant defense</keyword>
<evidence type="ECO:0000256" key="4">
    <source>
        <dbReference type="ARBA" id="ARBA00022741"/>
    </source>
</evidence>
<accession>A0A3B6UBP0</accession>
<dbReference type="Gramene" id="TraesSYM2A03G00829660.1">
    <property type="protein sequence ID" value="TraesSYM2A03G00829660.1.CDS1"/>
    <property type="gene ID" value="TraesSYM2A03G00829660"/>
</dbReference>
<evidence type="ECO:0000256" key="3">
    <source>
        <dbReference type="ARBA" id="ARBA00022737"/>
    </source>
</evidence>
<dbReference type="InterPro" id="IPR038005">
    <property type="entry name" value="RX-like_CC"/>
</dbReference>
<dbReference type="Pfam" id="PF18052">
    <property type="entry name" value="Rx_N"/>
    <property type="match status" value="1"/>
</dbReference>
<evidence type="ECO:0000313" key="8">
    <source>
        <dbReference type="Proteomes" id="UP000019116"/>
    </source>
</evidence>
<dbReference type="Gramene" id="TraesCAD_scaffold_003127_01G000300.1">
    <property type="protein sequence ID" value="TraesCAD_scaffold_003127_01G000300.1"/>
    <property type="gene ID" value="TraesCAD_scaffold_003127_01G000300"/>
</dbReference>
<evidence type="ECO:0000259" key="6">
    <source>
        <dbReference type="Pfam" id="PF18052"/>
    </source>
</evidence>
<keyword evidence="2" id="KW-0433">Leucine-rich repeat</keyword>
<dbReference type="STRING" id="4565.A0A3B6UBP0"/>
<dbReference type="Gramene" id="TraesWEE_scaffold_053592_01G000200.1">
    <property type="protein sequence ID" value="TraesWEE_scaffold_053592_01G000200.1"/>
    <property type="gene ID" value="TraesWEE_scaffold_053592_01G000200"/>
</dbReference>
<keyword evidence="3" id="KW-0677">Repeat</keyword>
<dbReference type="Gramene" id="TraesLDM2A03G00821530.1">
    <property type="protein sequence ID" value="TraesLDM2A03G00821530.1.CDS1"/>
    <property type="gene ID" value="TraesLDM2A03G00821530"/>
</dbReference>
<reference evidence="7" key="1">
    <citation type="submission" date="2018-08" db="EMBL/GenBank/DDBJ databases">
        <authorList>
            <person name="Rossello M."/>
        </authorList>
    </citation>
    <scope>NUCLEOTIDE SEQUENCE [LARGE SCALE GENOMIC DNA]</scope>
    <source>
        <strain evidence="7">cv. Chinese Spring</strain>
    </source>
</reference>
<dbReference type="Gramene" id="TraesCSU02G136900.1">
    <property type="protein sequence ID" value="TraesCSU02G136900.1.cds1"/>
    <property type="gene ID" value="TraesCSU02G136900"/>
</dbReference>
<keyword evidence="8" id="KW-1185">Reference proteome</keyword>
<sequence length="213" mass="24325">MAAVLDALAARVMNNIMDMGEEKIRMLLGVSHEINKLQGNVEPLRNLLTNAERRRITDKSVQAWVTKLKDAMYEAEDILDLCHLEAMDREEKQHSTGLCLRLQEKLPFLGCVGEKLQGILQPFLFFVQNPGFANQVGSRIKNLNDQLLTIRNGVDGFNLNIDLTSYEERRRPLTSSAHPRRENAQVVESVLHTDDWLRRYFADSSLMEIFEAG</sequence>
<dbReference type="Gramene" id="TraesJAG2D03G01313740.1">
    <property type="protein sequence ID" value="TraesJAG2D03G01313740.1.CDS1"/>
    <property type="gene ID" value="TraesJAG2D03G01313740"/>
</dbReference>
<protein>
    <recommendedName>
        <fullName evidence="6">Disease resistance N-terminal domain-containing protein</fullName>
    </recommendedName>
</protein>
<organism evidence="7">
    <name type="scientific">Triticum aestivum</name>
    <name type="common">Wheat</name>
    <dbReference type="NCBI Taxonomy" id="4565"/>
    <lineage>
        <taxon>Eukaryota</taxon>
        <taxon>Viridiplantae</taxon>
        <taxon>Streptophyta</taxon>
        <taxon>Embryophyta</taxon>
        <taxon>Tracheophyta</taxon>
        <taxon>Spermatophyta</taxon>
        <taxon>Magnoliopsida</taxon>
        <taxon>Liliopsida</taxon>
        <taxon>Poales</taxon>
        <taxon>Poaceae</taxon>
        <taxon>BOP clade</taxon>
        <taxon>Pooideae</taxon>
        <taxon>Triticodae</taxon>
        <taxon>Triticeae</taxon>
        <taxon>Triticinae</taxon>
        <taxon>Triticum</taxon>
    </lineage>
</organism>
<comment type="similarity">
    <text evidence="1">Belongs to the disease resistance NB-LRR family.</text>
</comment>
<dbReference type="AlphaFoldDB" id="A0A3B6UBP0"/>
<dbReference type="OMA" id="MNNIMDM"/>
<dbReference type="Gramene" id="TraesSTA2D03G01287440.1">
    <property type="protein sequence ID" value="TraesSTA2D03G01287440.1.CDS1"/>
    <property type="gene ID" value="TraesSTA2D03G01287440"/>
</dbReference>
<dbReference type="Gramene" id="TraesMAC2B03G01077400.1">
    <property type="protein sequence ID" value="TraesMAC2B03G01077400.1.CDS1"/>
    <property type="gene ID" value="TraesMAC2B03G01077400"/>
</dbReference>
<feature type="domain" description="Disease resistance N-terminal" evidence="6">
    <location>
        <begin position="12"/>
        <end position="93"/>
    </location>
</feature>
<evidence type="ECO:0000256" key="2">
    <source>
        <dbReference type="ARBA" id="ARBA00022614"/>
    </source>
</evidence>
<dbReference type="GO" id="GO:0000166">
    <property type="term" value="F:nucleotide binding"/>
    <property type="evidence" value="ECO:0007669"/>
    <property type="project" value="UniProtKB-KW"/>
</dbReference>
<keyword evidence="4" id="KW-0547">Nucleotide-binding</keyword>
<evidence type="ECO:0000313" key="7">
    <source>
        <dbReference type="EnsemblPlants" id="TraesCSU02G136900.1.cds1"/>
    </source>
</evidence>
<name>A0A3B6UBP0_WHEAT</name>
<dbReference type="OrthoDB" id="767398at2759"/>
<dbReference type="InterPro" id="IPR041118">
    <property type="entry name" value="Rx_N"/>
</dbReference>
<dbReference type="GO" id="GO:0006952">
    <property type="term" value="P:defense response"/>
    <property type="evidence" value="ECO:0007669"/>
    <property type="project" value="UniProtKB-KW"/>
</dbReference>
<dbReference type="EnsemblPlants" id="TraesCSU02G136900.1">
    <property type="protein sequence ID" value="TraesCSU02G136900.1.cds1"/>
    <property type="gene ID" value="TraesCSU02G136900"/>
</dbReference>
<dbReference type="CDD" id="cd14798">
    <property type="entry name" value="RX-CC_like"/>
    <property type="match status" value="1"/>
</dbReference>
<evidence type="ECO:0000256" key="5">
    <source>
        <dbReference type="ARBA" id="ARBA00022821"/>
    </source>
</evidence>
<dbReference type="Gramene" id="TraesNOR2A03G00827610.1">
    <property type="protein sequence ID" value="TraesNOR2A03G00827610.1.CDS1"/>
    <property type="gene ID" value="TraesNOR2A03G00827610"/>
</dbReference>
<evidence type="ECO:0000256" key="1">
    <source>
        <dbReference type="ARBA" id="ARBA00008894"/>
    </source>
</evidence>
<dbReference type="Gramene" id="TraesLAC2B03G01029750.1">
    <property type="protein sequence ID" value="TraesLAC2B03G01029750.1.CDS1"/>
    <property type="gene ID" value="TraesLAC2B03G01029750"/>
</dbReference>
<dbReference type="Proteomes" id="UP000019116">
    <property type="component" value="Chromosome Un"/>
</dbReference>
<dbReference type="SMR" id="A0A3B6UBP0"/>
<proteinExistence type="inferred from homology"/>
<reference evidence="7" key="2">
    <citation type="submission" date="2018-10" db="UniProtKB">
        <authorList>
            <consortium name="EnsemblPlants"/>
        </authorList>
    </citation>
    <scope>IDENTIFICATION</scope>
</reference>
<dbReference type="Gene3D" id="1.20.5.4130">
    <property type="match status" value="1"/>
</dbReference>